<feature type="chain" id="PRO_5040374083" evidence="3">
    <location>
        <begin position="22"/>
        <end position="191"/>
    </location>
</feature>
<keyword evidence="5" id="KW-1185">Reference proteome</keyword>
<feature type="transmembrane region" description="Helical" evidence="2">
    <location>
        <begin position="147"/>
        <end position="169"/>
    </location>
</feature>
<keyword evidence="2" id="KW-0812">Transmembrane</keyword>
<dbReference type="AlphaFoldDB" id="A0A9N9WVI4"/>
<evidence type="ECO:0000313" key="5">
    <source>
        <dbReference type="Proteomes" id="UP001153620"/>
    </source>
</evidence>
<proteinExistence type="predicted"/>
<dbReference type="Proteomes" id="UP001153620">
    <property type="component" value="Chromosome 4"/>
</dbReference>
<sequence>MKYLSWIVVVVLLAGCDQIFGQNQTKVVQNTNGTAGNVALESFTLNLVDINSTVSSSVAPLINTNVTENPTNASAVTTTSLPTNASDITTPVPSKFTNTTDIPTPAPSNSTSNDTTPLVPSQNSTIPANSTEKASIFPPEYTPATGWGTFLIAFGLVVIAGLVLSAFYFKSKKRGSRNEFSPLLSELESDM</sequence>
<reference evidence="4" key="1">
    <citation type="submission" date="2022-01" db="EMBL/GenBank/DDBJ databases">
        <authorList>
            <person name="King R."/>
        </authorList>
    </citation>
    <scope>NUCLEOTIDE SEQUENCE</scope>
</reference>
<feature type="region of interest" description="Disordered" evidence="1">
    <location>
        <begin position="67"/>
        <end position="131"/>
    </location>
</feature>
<organism evidence="4 5">
    <name type="scientific">Chironomus riparius</name>
    <dbReference type="NCBI Taxonomy" id="315576"/>
    <lineage>
        <taxon>Eukaryota</taxon>
        <taxon>Metazoa</taxon>
        <taxon>Ecdysozoa</taxon>
        <taxon>Arthropoda</taxon>
        <taxon>Hexapoda</taxon>
        <taxon>Insecta</taxon>
        <taxon>Pterygota</taxon>
        <taxon>Neoptera</taxon>
        <taxon>Endopterygota</taxon>
        <taxon>Diptera</taxon>
        <taxon>Nematocera</taxon>
        <taxon>Chironomoidea</taxon>
        <taxon>Chironomidae</taxon>
        <taxon>Chironominae</taxon>
        <taxon>Chironomus</taxon>
    </lineage>
</organism>
<accession>A0A9N9WVI4</accession>
<evidence type="ECO:0000256" key="1">
    <source>
        <dbReference type="SAM" id="MobiDB-lite"/>
    </source>
</evidence>
<name>A0A9N9WVI4_9DIPT</name>
<protein>
    <submittedName>
        <fullName evidence="4">Uncharacterized protein</fullName>
    </submittedName>
</protein>
<keyword evidence="2" id="KW-1133">Transmembrane helix</keyword>
<reference evidence="4" key="2">
    <citation type="submission" date="2022-10" db="EMBL/GenBank/DDBJ databases">
        <authorList>
            <consortium name="ENA_rothamsted_submissions"/>
            <consortium name="culmorum"/>
            <person name="King R."/>
        </authorList>
    </citation>
    <scope>NUCLEOTIDE SEQUENCE</scope>
</reference>
<dbReference type="EMBL" id="OU895880">
    <property type="protein sequence ID" value="CAG9810874.1"/>
    <property type="molecule type" value="Genomic_DNA"/>
</dbReference>
<keyword evidence="2" id="KW-0472">Membrane</keyword>
<keyword evidence="3" id="KW-0732">Signal</keyword>
<evidence type="ECO:0000256" key="3">
    <source>
        <dbReference type="SAM" id="SignalP"/>
    </source>
</evidence>
<evidence type="ECO:0000256" key="2">
    <source>
        <dbReference type="SAM" id="Phobius"/>
    </source>
</evidence>
<feature type="signal peptide" evidence="3">
    <location>
        <begin position="1"/>
        <end position="21"/>
    </location>
</feature>
<gene>
    <name evidence="4" type="ORF">CHIRRI_LOCUS13686</name>
</gene>
<evidence type="ECO:0000313" key="4">
    <source>
        <dbReference type="EMBL" id="CAG9810874.1"/>
    </source>
</evidence>